<protein>
    <submittedName>
        <fullName evidence="2">ABC-2 family transporter protein</fullName>
    </submittedName>
</protein>
<feature type="transmembrane region" description="Helical" evidence="1">
    <location>
        <begin position="214"/>
        <end position="231"/>
    </location>
</feature>
<evidence type="ECO:0000313" key="2">
    <source>
        <dbReference type="EMBL" id="SES80032.1"/>
    </source>
</evidence>
<gene>
    <name evidence="2" type="ORF">SAMN04487772_103167</name>
</gene>
<dbReference type="RefSeq" id="WP_092476386.1">
    <property type="nucleotide sequence ID" value="NZ_FOHN01000003.1"/>
</dbReference>
<dbReference type="Pfam" id="PF12679">
    <property type="entry name" value="ABC2_membrane_2"/>
    <property type="match status" value="1"/>
</dbReference>
<evidence type="ECO:0000313" key="3">
    <source>
        <dbReference type="Proteomes" id="UP000199800"/>
    </source>
</evidence>
<feature type="transmembrane region" description="Helical" evidence="1">
    <location>
        <begin position="111"/>
        <end position="134"/>
    </location>
</feature>
<dbReference type="EMBL" id="FOHN01000003">
    <property type="protein sequence ID" value="SES80032.1"/>
    <property type="molecule type" value="Genomic_DNA"/>
</dbReference>
<dbReference type="GO" id="GO:0140359">
    <property type="term" value="F:ABC-type transporter activity"/>
    <property type="evidence" value="ECO:0007669"/>
    <property type="project" value="InterPro"/>
</dbReference>
<dbReference type="GO" id="GO:0005886">
    <property type="term" value="C:plasma membrane"/>
    <property type="evidence" value="ECO:0007669"/>
    <property type="project" value="UniProtKB-SubCell"/>
</dbReference>
<name>A0A1H9ZEU2_9FIRM</name>
<keyword evidence="1" id="KW-1133">Transmembrane helix</keyword>
<proteinExistence type="predicted"/>
<dbReference type="STRING" id="29364.SAMN04487772_103167"/>
<dbReference type="AlphaFoldDB" id="A0A1H9ZEU2"/>
<sequence>MRINPVYLKDLKLNVRSIKFALLIFTYNLCFGIAIILFLYIGMHKGNGQLAFDYESCEQMYSLISGMELVSIFFIVPALTAGAVAGEREKHTLDLLLTSKLKALHFICGKMAYVVTVVFVIIISGFPLTTVLTVTRSMPAKLELQFLILLFVTSLYVTSVGIFFSTIKNSTISAAVWTYVFLILITVGTIVLYNLNGYMREDMRIHNANEFSGIYYMFLLNPLSTYVYMFFGSRQSGIVEWVPAFMQSDWIEFSIFIQMLTSMTLIGISSYVLKMHGFKKSFLPKSRKRKTL</sequence>
<organism evidence="2 3">
    <name type="scientific">[Clostridium] polysaccharolyticum</name>
    <dbReference type="NCBI Taxonomy" id="29364"/>
    <lineage>
        <taxon>Bacteria</taxon>
        <taxon>Bacillati</taxon>
        <taxon>Bacillota</taxon>
        <taxon>Clostridia</taxon>
        <taxon>Lachnospirales</taxon>
        <taxon>Lachnospiraceae</taxon>
    </lineage>
</organism>
<feature type="transmembrane region" description="Helical" evidence="1">
    <location>
        <begin position="20"/>
        <end position="41"/>
    </location>
</feature>
<keyword evidence="1" id="KW-0472">Membrane</keyword>
<feature type="transmembrane region" description="Helical" evidence="1">
    <location>
        <begin position="251"/>
        <end position="273"/>
    </location>
</feature>
<keyword evidence="1" id="KW-0812">Transmembrane</keyword>
<accession>A0A1H9ZEU2</accession>
<dbReference type="OrthoDB" id="9815855at2"/>
<dbReference type="Proteomes" id="UP000199800">
    <property type="component" value="Unassembled WGS sequence"/>
</dbReference>
<feature type="transmembrane region" description="Helical" evidence="1">
    <location>
        <begin position="172"/>
        <end position="193"/>
    </location>
</feature>
<feature type="transmembrane region" description="Helical" evidence="1">
    <location>
        <begin position="61"/>
        <end position="85"/>
    </location>
</feature>
<evidence type="ECO:0000256" key="1">
    <source>
        <dbReference type="SAM" id="Phobius"/>
    </source>
</evidence>
<reference evidence="2 3" key="1">
    <citation type="submission" date="2016-10" db="EMBL/GenBank/DDBJ databases">
        <authorList>
            <person name="de Groot N.N."/>
        </authorList>
    </citation>
    <scope>NUCLEOTIDE SEQUENCE [LARGE SCALE GENOMIC DNA]</scope>
    <source>
        <strain evidence="2 3">DSM 1801</strain>
    </source>
</reference>
<keyword evidence="3" id="KW-1185">Reference proteome</keyword>
<feature type="transmembrane region" description="Helical" evidence="1">
    <location>
        <begin position="146"/>
        <end position="166"/>
    </location>
</feature>
<dbReference type="PANTHER" id="PTHR43471">
    <property type="entry name" value="ABC TRANSPORTER PERMEASE"/>
    <property type="match status" value="1"/>
</dbReference>